<dbReference type="OrthoDB" id="259935at2759"/>
<feature type="region of interest" description="Disordered" evidence="28">
    <location>
        <begin position="1"/>
        <end position="84"/>
    </location>
</feature>
<feature type="compositionally biased region" description="Basic residues" evidence="28">
    <location>
        <begin position="65"/>
        <end position="74"/>
    </location>
</feature>
<dbReference type="FunFam" id="3.20.20.70:FF:000145">
    <property type="entry name" value="tRNA-dihydrouridine(47) synthase [NAD(P)(+)]"/>
    <property type="match status" value="1"/>
</dbReference>
<dbReference type="Pfam" id="PF25585">
    <property type="entry name" value="zf-CCCH_DUS3L"/>
    <property type="match status" value="1"/>
</dbReference>
<accession>A0A642UMZ0</accession>
<keyword evidence="11" id="KW-0819">tRNA processing</keyword>
<dbReference type="GO" id="GO:0102265">
    <property type="term" value="F:tRNA-dihydrouridine47 synthase activity"/>
    <property type="evidence" value="ECO:0007669"/>
    <property type="project" value="UniProtKB-EC"/>
</dbReference>
<name>A0A642UMZ0_DIURU</name>
<dbReference type="Proteomes" id="UP000449547">
    <property type="component" value="Unassembled WGS sequence"/>
</dbReference>
<evidence type="ECO:0000256" key="18">
    <source>
        <dbReference type="ARBA" id="ARBA00023027"/>
    </source>
</evidence>
<keyword evidence="7" id="KW-0963">Cytoplasm</keyword>
<evidence type="ECO:0000256" key="24">
    <source>
        <dbReference type="ARBA" id="ARBA00048266"/>
    </source>
</evidence>
<evidence type="ECO:0000256" key="17">
    <source>
        <dbReference type="ARBA" id="ARBA00023002"/>
    </source>
</evidence>
<keyword evidence="13" id="KW-0677">Repeat</keyword>
<keyword evidence="8" id="KW-0285">Flavoprotein</keyword>
<keyword evidence="31" id="KW-1185">Reference proteome</keyword>
<dbReference type="EC" id="1.3.1.89" evidence="5"/>
<protein>
    <recommendedName>
        <fullName evidence="6">tRNA-dihydrouridine(47) synthase [NAD(P)(+)]</fullName>
        <ecNumber evidence="5">1.3.1.89</ecNumber>
    </recommendedName>
    <alternativeName>
        <fullName evidence="21 22">mRNA-dihydrouridine synthase DUS3</fullName>
    </alternativeName>
    <alternativeName>
        <fullName evidence="20">tRNA-dihydrouridine synthase 3</fullName>
    </alternativeName>
</protein>
<evidence type="ECO:0000256" key="23">
    <source>
        <dbReference type="ARBA" id="ARBA00045934"/>
    </source>
</evidence>
<comment type="caution">
    <text evidence="30">The sequence shown here is derived from an EMBL/GenBank/DDBJ whole genome shotgun (WGS) entry which is preliminary data.</text>
</comment>
<sequence length="602" mass="68216">MRAFMPDAEPPTKRQRTSDESSAETTYQKGYAPVKAEFIVQDKPQASYDDDAAEKGGHHETAKPQKGKKQRGQNKNRDFKQSHHEARLCSTKIDPDNLQECSFGDKCKNIHDIDLYLKEKLPDIDGVCPVFKALGYCPSGLKCRWLGSHYKDGHLVKSDTINEPGEINKIANDHKFAMQKKKYEWGISDDVTKWMDSIINNDENREKRKENQATFVEQPPRPAEKKRIHLKGAKIVSPLTTVGNLPYRRLMKSMGADVTYCEMALSVPLVSGHNPEWALPKAHKSEYPGFGVQIAAAKHWSAAKAAEAIYRETSHVSELNLNCGCPIDLLYKQGQGSALMDQPARLCRLLKAMNMSSGDIPVTVKIRTGTKDGKNTAKQLVERVLGENDVAAITLHGRSRQQRYTRDADWDYIAEVGRTVQEWNVRKQEDKDRCDLPDTFFIGNGDIFNHEDWYRETSKEGIDSVMVARGALIKPWIFEEVAAGQYLDKSASERLAMLKTYADYAIEHWGSDEPGVAQARRFMCEFMSFTHRYVPVGILERADIKINDRPPMWKGRNELETLLGSGDYRDWIKVTEMFLGPAKDFSFTPKHKSSAYPAEKSS</sequence>
<feature type="domain" description="DUS-like FMN-binding" evidence="29">
    <location>
        <begin position="236"/>
        <end position="509"/>
    </location>
</feature>
<dbReference type="OMA" id="WSYIAEC"/>
<comment type="similarity">
    <text evidence="4">Belongs to the Dus family. Dus3 subfamily.</text>
</comment>
<feature type="compositionally biased region" description="Basic and acidic residues" evidence="28">
    <location>
        <begin position="202"/>
        <end position="211"/>
    </location>
</feature>
<evidence type="ECO:0000256" key="9">
    <source>
        <dbReference type="ARBA" id="ARBA00022643"/>
    </source>
</evidence>
<dbReference type="GO" id="GO:0006397">
    <property type="term" value="P:mRNA processing"/>
    <property type="evidence" value="ECO:0007669"/>
    <property type="project" value="UniProtKB-KW"/>
</dbReference>
<keyword evidence="19" id="KW-0539">Nucleus</keyword>
<evidence type="ECO:0000256" key="2">
    <source>
        <dbReference type="ARBA" id="ARBA00004123"/>
    </source>
</evidence>
<dbReference type="GO" id="GO:0003723">
    <property type="term" value="F:RNA binding"/>
    <property type="evidence" value="ECO:0007669"/>
    <property type="project" value="TreeGrafter"/>
</dbReference>
<dbReference type="GO" id="GO:0008270">
    <property type="term" value="F:zinc ion binding"/>
    <property type="evidence" value="ECO:0007669"/>
    <property type="project" value="UniProtKB-KW"/>
</dbReference>
<feature type="compositionally biased region" description="Basic and acidic residues" evidence="28">
    <location>
        <begin position="53"/>
        <end position="63"/>
    </location>
</feature>
<comment type="catalytic activity">
    <reaction evidence="24">
        <text>5,6-dihydrouridine(47) in tRNA + NAD(+) = uridine(47) in tRNA + NADH + H(+)</text>
        <dbReference type="Rhea" id="RHEA:53364"/>
        <dbReference type="Rhea" id="RHEA-COMP:13539"/>
        <dbReference type="Rhea" id="RHEA-COMP:13540"/>
        <dbReference type="ChEBI" id="CHEBI:15378"/>
        <dbReference type="ChEBI" id="CHEBI:57540"/>
        <dbReference type="ChEBI" id="CHEBI:57945"/>
        <dbReference type="ChEBI" id="CHEBI:65315"/>
        <dbReference type="ChEBI" id="CHEBI:74443"/>
        <dbReference type="EC" id="1.3.1.89"/>
    </reaction>
    <physiologicalReaction direction="right-to-left" evidence="24">
        <dbReference type="Rhea" id="RHEA:53366"/>
    </physiologicalReaction>
</comment>
<dbReference type="PANTHER" id="PTHR45846">
    <property type="entry name" value="TRNA-DIHYDROURIDINE(47) SYNTHASE [NAD(P)(+)]-LIKE"/>
    <property type="match status" value="1"/>
</dbReference>
<dbReference type="GO" id="GO:0005634">
    <property type="term" value="C:nucleus"/>
    <property type="evidence" value="ECO:0007669"/>
    <property type="project" value="UniProtKB-SubCell"/>
</dbReference>
<reference evidence="30 31" key="1">
    <citation type="submission" date="2019-07" db="EMBL/GenBank/DDBJ databases">
        <title>Genome assembly of two rare yeast pathogens: Diutina rugosa and Trichomonascus ciferrii.</title>
        <authorList>
            <person name="Mixao V."/>
            <person name="Saus E."/>
            <person name="Hansen A."/>
            <person name="Lass-Flor C."/>
            <person name="Gabaldon T."/>
        </authorList>
    </citation>
    <scope>NUCLEOTIDE SEQUENCE [LARGE SCALE GENOMIC DNA]</scope>
    <source>
        <strain evidence="30 31">CBS 613</strain>
    </source>
</reference>
<keyword evidence="10" id="KW-0507">mRNA processing</keyword>
<evidence type="ECO:0000256" key="10">
    <source>
        <dbReference type="ARBA" id="ARBA00022664"/>
    </source>
</evidence>
<proteinExistence type="inferred from homology"/>
<keyword evidence="18" id="KW-0520">NAD</keyword>
<evidence type="ECO:0000256" key="21">
    <source>
        <dbReference type="ARBA" id="ARBA00033779"/>
    </source>
</evidence>
<comment type="catalytic activity">
    <reaction evidence="27">
        <text>5,6-dihydrouridine(47) in tRNA + NADP(+) = uridine(47) in tRNA + NADPH + H(+)</text>
        <dbReference type="Rhea" id="RHEA:53360"/>
        <dbReference type="Rhea" id="RHEA-COMP:13539"/>
        <dbReference type="Rhea" id="RHEA-COMP:13540"/>
        <dbReference type="ChEBI" id="CHEBI:15378"/>
        <dbReference type="ChEBI" id="CHEBI:57783"/>
        <dbReference type="ChEBI" id="CHEBI:58349"/>
        <dbReference type="ChEBI" id="CHEBI:65315"/>
        <dbReference type="ChEBI" id="CHEBI:74443"/>
        <dbReference type="EC" id="1.3.1.89"/>
    </reaction>
    <physiologicalReaction direction="right-to-left" evidence="27">
        <dbReference type="Rhea" id="RHEA:53362"/>
    </physiologicalReaction>
</comment>
<evidence type="ECO:0000313" key="30">
    <source>
        <dbReference type="EMBL" id="KAA8902009.1"/>
    </source>
</evidence>
<evidence type="ECO:0000256" key="20">
    <source>
        <dbReference type="ARBA" id="ARBA00031322"/>
    </source>
</evidence>
<dbReference type="InterPro" id="IPR018517">
    <property type="entry name" value="tRNA_hU_synthase_CS"/>
</dbReference>
<dbReference type="InterPro" id="IPR013785">
    <property type="entry name" value="Aldolase_TIM"/>
</dbReference>
<dbReference type="CDD" id="cd02801">
    <property type="entry name" value="DUS_like_FMN"/>
    <property type="match status" value="1"/>
</dbReference>
<evidence type="ECO:0000256" key="5">
    <source>
        <dbReference type="ARBA" id="ARBA00012376"/>
    </source>
</evidence>
<dbReference type="GeneID" id="54781711"/>
<evidence type="ECO:0000256" key="4">
    <source>
        <dbReference type="ARBA" id="ARBA00005451"/>
    </source>
</evidence>
<keyword evidence="16" id="KW-0521">NADP</keyword>
<keyword evidence="15" id="KW-0862">Zinc</keyword>
<evidence type="ECO:0000256" key="25">
    <source>
        <dbReference type="ARBA" id="ARBA00048342"/>
    </source>
</evidence>
<dbReference type="InterPro" id="IPR035587">
    <property type="entry name" value="DUS-like_FMN-bd"/>
</dbReference>
<keyword evidence="17" id="KW-0560">Oxidoreductase</keyword>
<dbReference type="VEuPathDB" id="FungiDB:DIURU_003060"/>
<evidence type="ECO:0000256" key="11">
    <source>
        <dbReference type="ARBA" id="ARBA00022694"/>
    </source>
</evidence>
<keyword evidence="9" id="KW-0288">FMN</keyword>
<evidence type="ECO:0000256" key="15">
    <source>
        <dbReference type="ARBA" id="ARBA00022833"/>
    </source>
</evidence>
<gene>
    <name evidence="30" type="ORF">DIURU_003060</name>
</gene>
<evidence type="ECO:0000256" key="14">
    <source>
        <dbReference type="ARBA" id="ARBA00022771"/>
    </source>
</evidence>
<dbReference type="GO" id="GO:0005737">
    <property type="term" value="C:cytoplasm"/>
    <property type="evidence" value="ECO:0007669"/>
    <property type="project" value="UniProtKB-SubCell"/>
</dbReference>
<evidence type="ECO:0000256" key="8">
    <source>
        <dbReference type="ARBA" id="ARBA00022630"/>
    </source>
</evidence>
<comment type="catalytic activity">
    <reaction evidence="26">
        <text>a 5,6-dihydrouridine in mRNA + NADP(+) = a uridine in mRNA + NADPH + H(+)</text>
        <dbReference type="Rhea" id="RHEA:69855"/>
        <dbReference type="Rhea" id="RHEA-COMP:14658"/>
        <dbReference type="Rhea" id="RHEA-COMP:17789"/>
        <dbReference type="ChEBI" id="CHEBI:15378"/>
        <dbReference type="ChEBI" id="CHEBI:57783"/>
        <dbReference type="ChEBI" id="CHEBI:58349"/>
        <dbReference type="ChEBI" id="CHEBI:65315"/>
        <dbReference type="ChEBI" id="CHEBI:74443"/>
    </reaction>
    <physiologicalReaction direction="right-to-left" evidence="26">
        <dbReference type="Rhea" id="RHEA:69857"/>
    </physiologicalReaction>
</comment>
<dbReference type="GO" id="GO:0050660">
    <property type="term" value="F:flavin adenine dinucleotide binding"/>
    <property type="evidence" value="ECO:0007669"/>
    <property type="project" value="InterPro"/>
</dbReference>
<dbReference type="PROSITE" id="PS01136">
    <property type="entry name" value="UPF0034"/>
    <property type="match status" value="1"/>
</dbReference>
<dbReference type="Gene3D" id="3.20.20.70">
    <property type="entry name" value="Aldolase class I"/>
    <property type="match status" value="1"/>
</dbReference>
<comment type="function">
    <text evidence="23">Catalyzes the synthesis of dihydrouridine, a modified base found in the D-loop of most tRNAs. Specifically modifies U47 in cytoplasmic tRNAs. Catalyzes the synthesis of dihydrouridine in some mRNAs, thereby affecting their translation.</text>
</comment>
<feature type="compositionally biased region" description="Basic and acidic residues" evidence="28">
    <location>
        <begin position="10"/>
        <end position="19"/>
    </location>
</feature>
<evidence type="ECO:0000256" key="19">
    <source>
        <dbReference type="ARBA" id="ARBA00023242"/>
    </source>
</evidence>
<keyword evidence="12" id="KW-0479">Metal-binding</keyword>
<evidence type="ECO:0000256" key="6">
    <source>
        <dbReference type="ARBA" id="ARBA00022143"/>
    </source>
</evidence>
<feature type="region of interest" description="Disordered" evidence="28">
    <location>
        <begin position="202"/>
        <end position="224"/>
    </location>
</feature>
<evidence type="ECO:0000313" key="31">
    <source>
        <dbReference type="Proteomes" id="UP000449547"/>
    </source>
</evidence>
<dbReference type="EMBL" id="SWFT01000096">
    <property type="protein sequence ID" value="KAA8902009.1"/>
    <property type="molecule type" value="Genomic_DNA"/>
</dbReference>
<keyword evidence="14" id="KW-0863">Zinc-finger</keyword>
<dbReference type="SUPFAM" id="SSF51395">
    <property type="entry name" value="FMN-linked oxidoreductases"/>
    <property type="match status" value="1"/>
</dbReference>
<evidence type="ECO:0000256" key="16">
    <source>
        <dbReference type="ARBA" id="ARBA00022857"/>
    </source>
</evidence>
<evidence type="ECO:0000256" key="27">
    <source>
        <dbReference type="ARBA" id="ARBA00049513"/>
    </source>
</evidence>
<evidence type="ECO:0000256" key="12">
    <source>
        <dbReference type="ARBA" id="ARBA00022723"/>
    </source>
</evidence>
<evidence type="ECO:0000256" key="22">
    <source>
        <dbReference type="ARBA" id="ARBA00033781"/>
    </source>
</evidence>
<evidence type="ECO:0000256" key="3">
    <source>
        <dbReference type="ARBA" id="ARBA00004496"/>
    </source>
</evidence>
<evidence type="ECO:0000256" key="28">
    <source>
        <dbReference type="SAM" id="MobiDB-lite"/>
    </source>
</evidence>
<comment type="cofactor">
    <cofactor evidence="1">
        <name>FMN</name>
        <dbReference type="ChEBI" id="CHEBI:58210"/>
    </cofactor>
</comment>
<evidence type="ECO:0000256" key="7">
    <source>
        <dbReference type="ARBA" id="ARBA00022490"/>
    </source>
</evidence>
<comment type="subcellular location">
    <subcellularLocation>
        <location evidence="3">Cytoplasm</location>
    </subcellularLocation>
    <subcellularLocation>
        <location evidence="2">Nucleus</location>
    </subcellularLocation>
</comment>
<dbReference type="Pfam" id="PF01207">
    <property type="entry name" value="Dus"/>
    <property type="match status" value="1"/>
</dbReference>
<dbReference type="AlphaFoldDB" id="A0A642UMZ0"/>
<evidence type="ECO:0000256" key="1">
    <source>
        <dbReference type="ARBA" id="ARBA00001917"/>
    </source>
</evidence>
<dbReference type="RefSeq" id="XP_034012196.1">
    <property type="nucleotide sequence ID" value="XM_034155781.1"/>
</dbReference>
<evidence type="ECO:0000256" key="13">
    <source>
        <dbReference type="ARBA" id="ARBA00022737"/>
    </source>
</evidence>
<evidence type="ECO:0000256" key="26">
    <source>
        <dbReference type="ARBA" id="ARBA00049447"/>
    </source>
</evidence>
<organism evidence="30 31">
    <name type="scientific">Diutina rugosa</name>
    <name type="common">Yeast</name>
    <name type="synonym">Candida rugosa</name>
    <dbReference type="NCBI Taxonomy" id="5481"/>
    <lineage>
        <taxon>Eukaryota</taxon>
        <taxon>Fungi</taxon>
        <taxon>Dikarya</taxon>
        <taxon>Ascomycota</taxon>
        <taxon>Saccharomycotina</taxon>
        <taxon>Pichiomycetes</taxon>
        <taxon>Debaryomycetaceae</taxon>
        <taxon>Diutina</taxon>
    </lineage>
</organism>
<comment type="catalytic activity">
    <reaction evidence="25">
        <text>a 5,6-dihydrouridine in mRNA + NAD(+) = a uridine in mRNA + NADH + H(+)</text>
        <dbReference type="Rhea" id="RHEA:69851"/>
        <dbReference type="Rhea" id="RHEA-COMP:14658"/>
        <dbReference type="Rhea" id="RHEA-COMP:17789"/>
        <dbReference type="ChEBI" id="CHEBI:15378"/>
        <dbReference type="ChEBI" id="CHEBI:57540"/>
        <dbReference type="ChEBI" id="CHEBI:57945"/>
        <dbReference type="ChEBI" id="CHEBI:65315"/>
        <dbReference type="ChEBI" id="CHEBI:74443"/>
    </reaction>
    <physiologicalReaction direction="right-to-left" evidence="25">
        <dbReference type="Rhea" id="RHEA:69853"/>
    </physiologicalReaction>
</comment>
<feature type="compositionally biased region" description="Basic and acidic residues" evidence="28">
    <location>
        <begin position="75"/>
        <end position="84"/>
    </location>
</feature>
<dbReference type="PANTHER" id="PTHR45846:SF1">
    <property type="entry name" value="TRNA-DIHYDROURIDINE(47) SYNTHASE [NAD(P)(+)]-LIKE"/>
    <property type="match status" value="1"/>
</dbReference>
<evidence type="ECO:0000259" key="29">
    <source>
        <dbReference type="Pfam" id="PF01207"/>
    </source>
</evidence>